<dbReference type="AlphaFoldDB" id="A0A6A6SXY6"/>
<dbReference type="Proteomes" id="UP000799324">
    <property type="component" value="Unassembled WGS sequence"/>
</dbReference>
<name>A0A6A6SXY6_9PLEO</name>
<organism evidence="2 3">
    <name type="scientific">Lophiostoma macrostomum CBS 122681</name>
    <dbReference type="NCBI Taxonomy" id="1314788"/>
    <lineage>
        <taxon>Eukaryota</taxon>
        <taxon>Fungi</taxon>
        <taxon>Dikarya</taxon>
        <taxon>Ascomycota</taxon>
        <taxon>Pezizomycotina</taxon>
        <taxon>Dothideomycetes</taxon>
        <taxon>Pleosporomycetidae</taxon>
        <taxon>Pleosporales</taxon>
        <taxon>Lophiostomataceae</taxon>
        <taxon>Lophiostoma</taxon>
    </lineage>
</organism>
<dbReference type="EMBL" id="MU004397">
    <property type="protein sequence ID" value="KAF2652609.1"/>
    <property type="molecule type" value="Genomic_DNA"/>
</dbReference>
<feature type="region of interest" description="Disordered" evidence="1">
    <location>
        <begin position="1"/>
        <end position="20"/>
    </location>
</feature>
<evidence type="ECO:0000313" key="2">
    <source>
        <dbReference type="EMBL" id="KAF2652609.1"/>
    </source>
</evidence>
<feature type="non-terminal residue" evidence="2">
    <location>
        <position position="1"/>
    </location>
</feature>
<proteinExistence type="predicted"/>
<evidence type="ECO:0000256" key="1">
    <source>
        <dbReference type="SAM" id="MobiDB-lite"/>
    </source>
</evidence>
<sequence>DTHYTPASASETPDQPPVSLTNTSSWTYCGPVLTPDAFSLPSSFHTWSQATISGPLLPRLLPFLHFLRSFLKEKGVDYYWLTIRATKKTDEYDVVRWHTDDIFFDVEGELNRVSPSTKAPHQQSKSKRTIRERYWKLATTLLGPSTLFLRDGDRARQALREAKLAEQRVRGPHTCRTFRCLSCLDAIESIRHNLANELGQEEKAQPASGEVAFFRLGDESGAVHSEPPVTEDRIFVNVVPGTEDELTRLMGRWGLGFPRAWCFGVPATF</sequence>
<dbReference type="OrthoDB" id="10261951at2759"/>
<reference evidence="2" key="1">
    <citation type="journal article" date="2020" name="Stud. Mycol.">
        <title>101 Dothideomycetes genomes: a test case for predicting lifestyles and emergence of pathogens.</title>
        <authorList>
            <person name="Haridas S."/>
            <person name="Albert R."/>
            <person name="Binder M."/>
            <person name="Bloem J."/>
            <person name="Labutti K."/>
            <person name="Salamov A."/>
            <person name="Andreopoulos B."/>
            <person name="Baker S."/>
            <person name="Barry K."/>
            <person name="Bills G."/>
            <person name="Bluhm B."/>
            <person name="Cannon C."/>
            <person name="Castanera R."/>
            <person name="Culley D."/>
            <person name="Daum C."/>
            <person name="Ezra D."/>
            <person name="Gonzalez J."/>
            <person name="Henrissat B."/>
            <person name="Kuo A."/>
            <person name="Liang C."/>
            <person name="Lipzen A."/>
            <person name="Lutzoni F."/>
            <person name="Magnuson J."/>
            <person name="Mondo S."/>
            <person name="Nolan M."/>
            <person name="Ohm R."/>
            <person name="Pangilinan J."/>
            <person name="Park H.-J."/>
            <person name="Ramirez L."/>
            <person name="Alfaro M."/>
            <person name="Sun H."/>
            <person name="Tritt A."/>
            <person name="Yoshinaga Y."/>
            <person name="Zwiers L.-H."/>
            <person name="Turgeon B."/>
            <person name="Goodwin S."/>
            <person name="Spatafora J."/>
            <person name="Crous P."/>
            <person name="Grigoriev I."/>
        </authorList>
    </citation>
    <scope>NUCLEOTIDE SEQUENCE</scope>
    <source>
        <strain evidence="2">CBS 122681</strain>
    </source>
</reference>
<gene>
    <name evidence="2" type="ORF">K491DRAFT_583029</name>
</gene>
<accession>A0A6A6SXY6</accession>
<keyword evidence="3" id="KW-1185">Reference proteome</keyword>
<feature type="non-terminal residue" evidence="2">
    <location>
        <position position="269"/>
    </location>
</feature>
<protein>
    <submittedName>
        <fullName evidence="2">Uncharacterized protein</fullName>
    </submittedName>
</protein>
<evidence type="ECO:0000313" key="3">
    <source>
        <dbReference type="Proteomes" id="UP000799324"/>
    </source>
</evidence>